<protein>
    <submittedName>
        <fullName evidence="1">Uncharacterized protein</fullName>
    </submittedName>
</protein>
<evidence type="ECO:0000313" key="2">
    <source>
        <dbReference type="Proteomes" id="UP000032047"/>
    </source>
</evidence>
<dbReference type="AlphaFoldDB" id="A0A0D0HSX2"/>
<reference evidence="1 2" key="1">
    <citation type="submission" date="2015-01" db="EMBL/GenBank/DDBJ databases">
        <title>Genome sequence of Anoxybacillus ayderensis strain AB04.</title>
        <authorList>
            <person name="Belduz A.O."/>
            <person name="Canakci S."/>
            <person name="Chan K.-G."/>
            <person name="Kahar U.M."/>
            <person name="Yaakob A.S."/>
            <person name="Chan C.S."/>
            <person name="Goh K.M."/>
        </authorList>
    </citation>
    <scope>NUCLEOTIDE SEQUENCE [LARGE SCALE GENOMIC DNA]</scope>
    <source>
        <strain evidence="1 2">AB04</strain>
    </source>
</reference>
<organism evidence="1 2">
    <name type="scientific">Anoxybacillus ayderensis</name>
    <dbReference type="NCBI Taxonomy" id="265546"/>
    <lineage>
        <taxon>Bacteria</taxon>
        <taxon>Bacillati</taxon>
        <taxon>Bacillota</taxon>
        <taxon>Bacilli</taxon>
        <taxon>Bacillales</taxon>
        <taxon>Anoxybacillaceae</taxon>
        <taxon>Anoxybacillus</taxon>
    </lineage>
</organism>
<comment type="caution">
    <text evidence="1">The sequence shown here is derived from an EMBL/GenBank/DDBJ whole genome shotgun (WGS) entry which is preliminary data.</text>
</comment>
<gene>
    <name evidence="1" type="ORF">JV16_01865</name>
</gene>
<dbReference type="EMBL" id="JXTG01000009">
    <property type="protein sequence ID" value="KIP20963.1"/>
    <property type="molecule type" value="Genomic_DNA"/>
</dbReference>
<keyword evidence="2" id="KW-1185">Reference proteome</keyword>
<accession>A0A0D0HSX2</accession>
<name>A0A0D0HSX2_9BACL</name>
<dbReference type="Proteomes" id="UP000032047">
    <property type="component" value="Unassembled WGS sequence"/>
</dbReference>
<dbReference type="PATRIC" id="fig|265546.4.peg.1863"/>
<dbReference type="RefSeq" id="WP_042535438.1">
    <property type="nucleotide sequence ID" value="NZ_JXTG01000009.1"/>
</dbReference>
<proteinExistence type="predicted"/>
<evidence type="ECO:0000313" key="1">
    <source>
        <dbReference type="EMBL" id="KIP20963.1"/>
    </source>
</evidence>
<sequence length="1137" mass="133693">MTFKASVNIKFDFGKKEFFERYIPTPSHAEVIRGLLKGFNGTGSRAHIVVGPYGTGKSLIGTLISSIVSKVVENEAFNALVEKFNQVDDEIYRELDRVRKHKRIYLPVILNGYEGTFRQAVLSAVVRTLKENKISIVVPGIVSKILSIVAMWEDKYPKTYQHFLNLLREYKKDLELWRLELLSFNEMEIEWFKTVYPSLTSGAQFVLDYEDNFISQIQYVLKELDKQNIGIFMVYDEFGRFLQNMPAEQIHQTMQDIQDLAELADHNTNNFHLMYITHKNLRHYFLRLSDEYRSEFQRIEKRYVIYHIENDRATYVRLVQNVLRELYSGKKIEEDKKREYIRYLRRFFIFPELNQVEIEKLLVQGAYPLHPVSLALLPTLSSLFGQNERTLFTFLGSSQTGGLLNFVSKYDSVYTASNLFDYFFPSLEEMEVYEEFNDLNVYKKLIKKIPNLSEESSNILKFVTLWNITGMQSKCPLTLEFISFAMDKEESEIEMYLKELAKMKAIRFNSIRGYWELFEGSAFNIDEMIESKHKSLNFSRERRIQILEEHIAKKFYLANEYNDVKSMTRFASVHFIFSSDILNGNVSVLAYEKQADSLIYLVLLESATERENVISTLLNQKNSYNFYCIPTFEYASVNKYVEEYEIVNLLLKDSDLLKSDSGLKHELVLRREEISFNIRKFVERYSSFQEKLEWIVRGEKREVKNEYILEQLLSNTMFEIYPHTPEVRNDSFNRKFVNRVQLKAAYTVVDHIIRHPNKPNFNIAGNGPDYLIYATIFKNNQLDIGQLDNIKSGSFRLLRESLIGLLEKKPLGYLSDLVNILRSSPFGIREPLIPIYIVSLLRDKWDNISFYRNNMYVSEVNGEILFKMIEEAEQYLYFYYEFGTEYEELFKLLEEMFGEYIDDESATTPKHQKIARLSLRWLRSLPRFSQVSSDMDEELLQLKEKIRQIEVNPNQAFEALVNKYGNDLSLLKDHVSAIESFYINKKEQIKNKVYNMINVSSYEELINWANEQDPVSKKQNRLVTSILESNSENWLDLLIDHMVGVSFDAWSDNTVQMFFNQISNEYSQLANRNANKEEENIHLVVDGDTKVISRVNLSPKSQTLYQNINRIIKNGGKTVPQEEIEYLIYQLVKEFVK</sequence>